<evidence type="ECO:0000313" key="3">
    <source>
        <dbReference type="Proteomes" id="UP001500469"/>
    </source>
</evidence>
<proteinExistence type="predicted"/>
<accession>A0ABN1MZR6</accession>
<feature type="domain" description="DUF5675" evidence="1">
    <location>
        <begin position="5"/>
        <end position="55"/>
    </location>
</feature>
<dbReference type="Pfam" id="PF18925">
    <property type="entry name" value="DUF5675"/>
    <property type="match status" value="1"/>
</dbReference>
<gene>
    <name evidence="2" type="ORF">GCM10009119_19240</name>
</gene>
<evidence type="ECO:0000313" key="2">
    <source>
        <dbReference type="EMBL" id="GAA0878956.1"/>
    </source>
</evidence>
<reference evidence="2 3" key="1">
    <citation type="journal article" date="2019" name="Int. J. Syst. Evol. Microbiol.">
        <title>The Global Catalogue of Microorganisms (GCM) 10K type strain sequencing project: providing services to taxonomists for standard genome sequencing and annotation.</title>
        <authorList>
            <consortium name="The Broad Institute Genomics Platform"/>
            <consortium name="The Broad Institute Genome Sequencing Center for Infectious Disease"/>
            <person name="Wu L."/>
            <person name="Ma J."/>
        </authorList>
    </citation>
    <scope>NUCLEOTIDE SEQUENCE [LARGE SCALE GENOMIC DNA]</scope>
    <source>
        <strain evidence="2 3">JCM 16112</strain>
    </source>
</reference>
<dbReference type="RefSeq" id="WP_343850866.1">
    <property type="nucleotide sequence ID" value="NZ_BAAAFI010000008.1"/>
</dbReference>
<dbReference type="InterPro" id="IPR043732">
    <property type="entry name" value="DUF5675"/>
</dbReference>
<keyword evidence="3" id="KW-1185">Reference proteome</keyword>
<sequence length="148" mass="16944">MDLLLTREYWPGGTNGRLFWKKEFVSYTLEPPASYFRLDTSCIPEKHYELCLDQSVDPAAPVLLKACGKWKIPLCLRPELGIELGMQQIVLAAAITDEGRGVPNPKAFEMLKNRIGQLHRKGEKVLLEIRSYPEQALNLTYHQIAWMD</sequence>
<name>A0ABN1MZR6_9BACT</name>
<protein>
    <recommendedName>
        <fullName evidence="1">DUF5675 domain-containing protein</fullName>
    </recommendedName>
</protein>
<dbReference type="Proteomes" id="UP001500469">
    <property type="component" value="Unassembled WGS sequence"/>
</dbReference>
<dbReference type="EMBL" id="BAAAFI010000008">
    <property type="protein sequence ID" value="GAA0878956.1"/>
    <property type="molecule type" value="Genomic_DNA"/>
</dbReference>
<evidence type="ECO:0000259" key="1">
    <source>
        <dbReference type="Pfam" id="PF18925"/>
    </source>
</evidence>
<comment type="caution">
    <text evidence="2">The sequence shown here is derived from an EMBL/GenBank/DDBJ whole genome shotgun (WGS) entry which is preliminary data.</text>
</comment>
<organism evidence="2 3">
    <name type="scientific">Algoriphagus jejuensis</name>
    <dbReference type="NCBI Taxonomy" id="419934"/>
    <lineage>
        <taxon>Bacteria</taxon>
        <taxon>Pseudomonadati</taxon>
        <taxon>Bacteroidota</taxon>
        <taxon>Cytophagia</taxon>
        <taxon>Cytophagales</taxon>
        <taxon>Cyclobacteriaceae</taxon>
        <taxon>Algoriphagus</taxon>
    </lineage>
</organism>